<dbReference type="Gene3D" id="2.120.10.30">
    <property type="entry name" value="TolB, C-terminal domain"/>
    <property type="match status" value="1"/>
</dbReference>
<keyword evidence="1" id="KW-0812">Transmembrane</keyword>
<proteinExistence type="predicted"/>
<sequence length="621" mass="68856">MLKLARYVGVNTDFLTAQAFIFPKSQAAPSQTPTLALIISASGEDVFTKVRQIAPLAEETFYSSDDPIPQKILNTLNSLKEALSNVEDLQILIVALKENILYINSRGFHKLFILRDQKLTEVTASSPSDQLISGFINSGDKLLLINAKLDPAETDKQNLIWDPKIINSLINSSTDALEEEAQALFVDSAHPDPVAIILVESLEEEKVEEKISENELKAAPADFPGLDSQIDTSKKRFSLPKFNLSSLTVLKRLIPANRKAKLWALGGLAALIVIAITSIISLQKSYSQNQAHSVLLNQAREKLVIAEAAKDSDSDLSKKSLEESKNLVIQVLKDNPKNKDAKDLFEQINQKSSEILKIYQITDPPVFLSLDLIKDGFNSQKLSFSLGKVLLLDETQKTLVLIDLKDKNNQILSGPLQLGNAKFASLNGSQALIYSEDKGVLKIDTQSKNITTVAKVDQEWGRIDDIFGFGSNVYLLDTFKNQIWKYSPTQSSYTDKVNYIKDNSNKDLAGGKKLAIDYSVWVLTPGPNIQKFTGGVSDFYSPAGLDTPLKELKSIFPTEEADSIYLLDSENKRIVVTKKNGVYLAQYQGDKLQTATDFAVDEENKLIYILEGAKIYQIELK</sequence>
<dbReference type="InterPro" id="IPR011042">
    <property type="entry name" value="6-blade_b-propeller_TolB-like"/>
</dbReference>
<comment type="caution">
    <text evidence="2">The sequence shown here is derived from an EMBL/GenBank/DDBJ whole genome shotgun (WGS) entry which is preliminary data.</text>
</comment>
<feature type="transmembrane region" description="Helical" evidence="1">
    <location>
        <begin position="262"/>
        <end position="282"/>
    </location>
</feature>
<accession>A0A0G0IDM5</accession>
<evidence type="ECO:0000313" key="3">
    <source>
        <dbReference type="Proteomes" id="UP000034448"/>
    </source>
</evidence>
<evidence type="ECO:0000256" key="1">
    <source>
        <dbReference type="SAM" id="Phobius"/>
    </source>
</evidence>
<evidence type="ECO:0000313" key="2">
    <source>
        <dbReference type="EMBL" id="KKQ14166.1"/>
    </source>
</evidence>
<dbReference type="AlphaFoldDB" id="A0A0G0IDM5"/>
<gene>
    <name evidence="2" type="ORF">US28_C0038G0002</name>
</gene>
<protein>
    <submittedName>
        <fullName evidence="2">Uncharacterized protein</fullName>
    </submittedName>
</protein>
<organism evidence="2 3">
    <name type="scientific">Candidatus Daviesbacteria bacterium GW2011_GWA1_36_8</name>
    <dbReference type="NCBI Taxonomy" id="1618417"/>
    <lineage>
        <taxon>Bacteria</taxon>
        <taxon>Candidatus Daviesiibacteriota</taxon>
    </lineage>
</organism>
<dbReference type="SUPFAM" id="SSF101898">
    <property type="entry name" value="NHL repeat"/>
    <property type="match status" value="1"/>
</dbReference>
<keyword evidence="1" id="KW-0472">Membrane</keyword>
<keyword evidence="1" id="KW-1133">Transmembrane helix</keyword>
<dbReference type="Proteomes" id="UP000034448">
    <property type="component" value="Unassembled WGS sequence"/>
</dbReference>
<reference evidence="2 3" key="1">
    <citation type="journal article" date="2015" name="Nature">
        <title>rRNA introns, odd ribosomes, and small enigmatic genomes across a large radiation of phyla.</title>
        <authorList>
            <person name="Brown C.T."/>
            <person name="Hug L.A."/>
            <person name="Thomas B.C."/>
            <person name="Sharon I."/>
            <person name="Castelle C.J."/>
            <person name="Singh A."/>
            <person name="Wilkins M.J."/>
            <person name="Williams K.H."/>
            <person name="Banfield J.F."/>
        </authorList>
    </citation>
    <scope>NUCLEOTIDE SEQUENCE [LARGE SCALE GENOMIC DNA]</scope>
</reference>
<name>A0A0G0IDM5_9BACT</name>
<dbReference type="EMBL" id="LBSJ01000038">
    <property type="protein sequence ID" value="KKQ14166.1"/>
    <property type="molecule type" value="Genomic_DNA"/>
</dbReference>